<protein>
    <submittedName>
        <fullName evidence="2">Uncharacterized protein</fullName>
    </submittedName>
</protein>
<evidence type="ECO:0000313" key="2">
    <source>
        <dbReference type="EMBL" id="OBZ78946.1"/>
    </source>
</evidence>
<dbReference type="Proteomes" id="UP000092993">
    <property type="component" value="Unassembled WGS sequence"/>
</dbReference>
<feature type="region of interest" description="Disordered" evidence="1">
    <location>
        <begin position="54"/>
        <end position="125"/>
    </location>
</feature>
<evidence type="ECO:0000313" key="3">
    <source>
        <dbReference type="Proteomes" id="UP000092993"/>
    </source>
</evidence>
<keyword evidence="3" id="KW-1185">Reference proteome</keyword>
<accession>A0A1C7MR92</accession>
<gene>
    <name evidence="2" type="ORF">A0H81_01102</name>
</gene>
<dbReference type="EMBL" id="LUGG01000001">
    <property type="protein sequence ID" value="OBZ78946.1"/>
    <property type="molecule type" value="Genomic_DNA"/>
</dbReference>
<feature type="compositionally biased region" description="Low complexity" evidence="1">
    <location>
        <begin position="104"/>
        <end position="118"/>
    </location>
</feature>
<reference evidence="2 3" key="1">
    <citation type="submission" date="2016-03" db="EMBL/GenBank/DDBJ databases">
        <title>Whole genome sequencing of Grifola frondosa 9006-11.</title>
        <authorList>
            <person name="Min B."/>
            <person name="Park H."/>
            <person name="Kim J.-G."/>
            <person name="Cho H."/>
            <person name="Oh Y.-L."/>
            <person name="Kong W.-S."/>
            <person name="Choi I.-G."/>
        </authorList>
    </citation>
    <scope>NUCLEOTIDE SEQUENCE [LARGE SCALE GENOMIC DNA]</scope>
    <source>
        <strain evidence="2 3">9006-11</strain>
    </source>
</reference>
<evidence type="ECO:0000256" key="1">
    <source>
        <dbReference type="SAM" id="MobiDB-lite"/>
    </source>
</evidence>
<comment type="caution">
    <text evidence="2">The sequence shown here is derived from an EMBL/GenBank/DDBJ whole genome shotgun (WGS) entry which is preliminary data.</text>
</comment>
<dbReference type="AlphaFoldDB" id="A0A1C7MR92"/>
<organism evidence="2 3">
    <name type="scientific">Grifola frondosa</name>
    <name type="common">Maitake</name>
    <name type="synonym">Polyporus frondosus</name>
    <dbReference type="NCBI Taxonomy" id="5627"/>
    <lineage>
        <taxon>Eukaryota</taxon>
        <taxon>Fungi</taxon>
        <taxon>Dikarya</taxon>
        <taxon>Basidiomycota</taxon>
        <taxon>Agaricomycotina</taxon>
        <taxon>Agaricomycetes</taxon>
        <taxon>Polyporales</taxon>
        <taxon>Grifolaceae</taxon>
        <taxon>Grifola</taxon>
    </lineage>
</organism>
<name>A0A1C7MR92_GRIFR</name>
<proteinExistence type="predicted"/>
<sequence>MSISTLTTDELFATNNAVDELGVDHSAYDTPVSMKQDEGDNTTVEMAATALNASLSDVTPVPSEHQQPVRQLWRPKGHSQSPSLNKGDGKTKPKVSDPAPTPPAADAVPDPDVAASSSTQTPQAG</sequence>